<keyword evidence="6" id="KW-0687">Ribonucleoprotein</keyword>
<dbReference type="GO" id="GO:0000462">
    <property type="term" value="P:maturation of SSU-rRNA from tricistronic rRNA transcript (SSU-rRNA, 5.8S rRNA, LSU-rRNA)"/>
    <property type="evidence" value="ECO:0000318"/>
    <property type="project" value="GO_Central"/>
</dbReference>
<evidence type="ECO:0000259" key="7">
    <source>
        <dbReference type="SMART" id="SM01036"/>
    </source>
</evidence>
<evidence type="ECO:0000313" key="8">
    <source>
        <dbReference type="EnsemblPlants" id="Pp3c3_10580V3.2"/>
    </source>
</evidence>
<dbReference type="FunCoup" id="A0A7I4FLI2">
    <property type="interactions" value="3864"/>
</dbReference>
<name>A0A7I4FLI2_PHYPA</name>
<dbReference type="InterPro" id="IPR056473">
    <property type="entry name" value="HEAT_Utp10/HEAT1"/>
</dbReference>
<dbReference type="InterPro" id="IPR040191">
    <property type="entry name" value="UTP10"/>
</dbReference>
<dbReference type="InterPro" id="IPR016024">
    <property type="entry name" value="ARM-type_fold"/>
</dbReference>
<dbReference type="GeneID" id="112279912"/>
<dbReference type="GO" id="GO:0034455">
    <property type="term" value="C:t-UTP complex"/>
    <property type="evidence" value="ECO:0000318"/>
    <property type="project" value="GO_Central"/>
</dbReference>
<dbReference type="OrthoDB" id="31183at2759"/>
<dbReference type="KEGG" id="ppp:112279912"/>
<sequence length="2149" mass="238598">MASALASQLEALAVATGQPTSTSRKIRASIIFTPSQAADVDLRTIYDLCDAGLGELADIDGRFEPYRHTLFSVETLKLDRELQSRELNDKLNRSIGTFIRVLSNYILLKPAHQVLEYLIRRYKIHIYNVEDILISILPYHETSLFVRILQLLQIKNTKWAFLERVQKSGAAPTRAALVDQCRRDPAVLDTLCEAAVKVARMPSKTRTIASFTSIVVMELLATVPSVQTSTVNRILPFVLHSFEGGITEDYRVGALMVIGTLANRTSLSSSLAETLIVSIAKKLQIESAVEGAPLTRISLMVMIQLMQTQAMDQFPVQAFKMLVKSGAFFELLAKLIVMYDASKFLSLFLEVLVKHCAAHVNYERSLVAMIDTIPLKDYVGQLVANILQLYMGNIGVEVGEQRNCKEISKHLFRVIEKRFPTELDSAISSVLENRSEPGKSQRSAQQEALNEIFLGTLHMPLVESNKTLYASLDHPEARVRVAAVKRLAEIDNAQNNNLHTQMKDMMWETLFQRAHDEDYGVLEALLSVESLVHYPYPEKLFKMLTSIISRSLHSITSGVNVDARVIATASSTLKLLASGFLTLHPTFAERVATVLFGLCLTSRKTLQLNLVALKLARTVPFALFEALPEFPESISGKAKDAKNQKEQLLVLVNEKLVSSLTTCVLKKSEILLPVLLSTATDYVQNKCLALAVLLRILHESPKGSILNVVDVCLPWLRGQLVALQSKNFDFKNAPTQQEDYSAAKIRLVEFELLDTQPSHLHADLLLKNFYKLLEVIPTSFKGKSIQTNDRLKTLYEILSSARAGDKFSSHMQLLLKRLSGDVFPFLSSYFISGDFEKSTHRHSHSLDLLAFYYSDLSTTITKERAISEKMTVTQLQVALPAIVVGLASPVQKVRRSAAECLEQLYALLKQYRSISPEEAKKKSTSLPNEVLHHSTFEKVVTILVESKAACTSNEQYVATVLENLLNDSESKTVSTTEVPRLMPADSKAVVNFFTAHALRHSAVVQRILFSVLKGTGHDLELLGAVAGPMENLLERRSRHHLNATQASDVEKLSPAEVDVLCILLQMFTPKAAKALSAAADVQKSSLSYLLESLKVEGGSTSDPVVLKPCISALGCLTSEFTNQLTVLLKDELFQALIRLSSSTSSDIHAPAQAVLRNITVPSEVIAAYLGRLSNHNQVVEQSPAKKRRVKPVKTSGVIVSWSTPQQQVSCTAAVLEVLTWLPIIENRQELVVPLFELLKFSQSEKWPLPVADLNSAEAGEDGSMPRISLDYIQQLIFINLERLATFVLTNSNRSHAELFDIGTIVHCVANTSDSTTRNQALMVLIAIARVFPQKVLKHIVDIFSVVGSSTITQDDKYSHDVTQQLLVVVVPFWLETSKDPTALLQIIVTALPRVPSHRRMSLVTTLLRVMKEKDSLHLFLRLLLDETMHVTNGEEVAVENGETNRELQTWMDRWEVKFAEDLCQEYAPSVWLPALVKLLKATSESISPAARQFITYQLQGLHGNDISRIPQEAFVALLGQVVMQLHSGKKENQLSLVSLLDCLTLIMAPITYLEGLIRLLKNSDKNICRKVLLLYTARMKMQDENGERPQRSNKFEHKQNAKSVLKKEPEFQERMVSQLSDILVAPTEDSSANVKLAALEALERCATRLANTDRAGTLINIVPAVLSILSVKKKALSVAGVRCVGTLVSILGPRALPSLPDISTQLFIMGRDASLSCSDTEGVKESNANSGTEIIVSILKTLIAIVEHLGAFINPYLNDLISYLVLQRSVIKSPDVNVSKNAATLRELISEKIPARLLLDPLIVTYERSISVGPEATSALFLMVAAVASRMDRTSVPLYYVKIFNVCLQALDFRTNRPSNFASITEVEKSVIDALSSLVLKLSENSFKPLFVNLLDWALASSVESSGLSGNQPGRRIAFFGVVQQLLEKLRSLFVPYFSYLLDICISTLTDGQFVEDSDPAKPKKKKKRASDGGSNLGLSFASWHLRQLVLSSLHKCFLYDTIGFLDSAKFQQLLGPIVSQILVDAPLDLASAEDEYEKIATVEEMDDTLVSCVSRMALTAGSDLFWKPLNREVLMCTRNKKLRARLLALRIVKELAENLKEEYLVLLPETLPFLAELLEDSELEVVAKSQEIIKILETNSGESLSQYF</sequence>
<dbReference type="GO" id="GO:0045943">
    <property type="term" value="P:positive regulation of transcription by RNA polymerase I"/>
    <property type="evidence" value="ECO:0000318"/>
    <property type="project" value="GO_Central"/>
</dbReference>
<dbReference type="InterPro" id="IPR012954">
    <property type="entry name" value="BP28_C_dom"/>
</dbReference>
<keyword evidence="5" id="KW-0539">Nucleus</keyword>
<dbReference type="GO" id="GO:0030515">
    <property type="term" value="F:snoRNA binding"/>
    <property type="evidence" value="ECO:0000318"/>
    <property type="project" value="GO_Central"/>
</dbReference>
<keyword evidence="3" id="KW-0690">Ribosome biogenesis</keyword>
<evidence type="ECO:0000256" key="1">
    <source>
        <dbReference type="ARBA" id="ARBA00004604"/>
    </source>
</evidence>
<dbReference type="SUPFAM" id="SSF48371">
    <property type="entry name" value="ARM repeat"/>
    <property type="match status" value="3"/>
</dbReference>
<dbReference type="RefSeq" id="XP_024370434.1">
    <property type="nucleotide sequence ID" value="XM_024514666.2"/>
</dbReference>
<dbReference type="EnsemblPlants" id="Pp3c3_10580V3.2">
    <property type="protein sequence ID" value="Pp3c3_10580V3.2"/>
    <property type="gene ID" value="Pp3c3_10580"/>
</dbReference>
<dbReference type="GO" id="GO:0030686">
    <property type="term" value="C:90S preribosome"/>
    <property type="evidence" value="ECO:0000318"/>
    <property type="project" value="GO_Central"/>
</dbReference>
<reference evidence="8 9" key="1">
    <citation type="journal article" date="2008" name="Science">
        <title>The Physcomitrella genome reveals evolutionary insights into the conquest of land by plants.</title>
        <authorList>
            <person name="Rensing S."/>
            <person name="Lang D."/>
            <person name="Zimmer A."/>
            <person name="Terry A."/>
            <person name="Salamov A."/>
            <person name="Shapiro H."/>
            <person name="Nishiyama T."/>
            <person name="Perroud P.-F."/>
            <person name="Lindquist E."/>
            <person name="Kamisugi Y."/>
            <person name="Tanahashi T."/>
            <person name="Sakakibara K."/>
            <person name="Fujita T."/>
            <person name="Oishi K."/>
            <person name="Shin-I T."/>
            <person name="Kuroki Y."/>
            <person name="Toyoda A."/>
            <person name="Suzuki Y."/>
            <person name="Hashimoto A."/>
            <person name="Yamaguchi K."/>
            <person name="Sugano A."/>
            <person name="Kohara Y."/>
            <person name="Fujiyama A."/>
            <person name="Anterola A."/>
            <person name="Aoki S."/>
            <person name="Ashton N."/>
            <person name="Barbazuk W.B."/>
            <person name="Barker E."/>
            <person name="Bennetzen J."/>
            <person name="Bezanilla M."/>
            <person name="Blankenship R."/>
            <person name="Cho S.H."/>
            <person name="Dutcher S."/>
            <person name="Estelle M."/>
            <person name="Fawcett J.A."/>
            <person name="Gundlach H."/>
            <person name="Hanada K."/>
            <person name="Heyl A."/>
            <person name="Hicks K.A."/>
            <person name="Hugh J."/>
            <person name="Lohr M."/>
            <person name="Mayer K."/>
            <person name="Melkozernov A."/>
            <person name="Murata T."/>
            <person name="Nelson D."/>
            <person name="Pils B."/>
            <person name="Prigge M."/>
            <person name="Reiss B."/>
            <person name="Renner T."/>
            <person name="Rombauts S."/>
            <person name="Rushton P."/>
            <person name="Sanderfoot A."/>
            <person name="Schween G."/>
            <person name="Shiu S.-H."/>
            <person name="Stueber K."/>
            <person name="Theodoulou F.L."/>
            <person name="Tu H."/>
            <person name="Van de Peer Y."/>
            <person name="Verrier P.J."/>
            <person name="Waters E."/>
            <person name="Wood A."/>
            <person name="Yang L."/>
            <person name="Cove D."/>
            <person name="Cuming A."/>
            <person name="Hasebe M."/>
            <person name="Lucas S."/>
            <person name="Mishler D.B."/>
            <person name="Reski R."/>
            <person name="Grigoriev I."/>
            <person name="Quatrano R.S."/>
            <person name="Boore J.L."/>
        </authorList>
    </citation>
    <scope>NUCLEOTIDE SEQUENCE [LARGE SCALE GENOMIC DNA]</scope>
    <source>
        <strain evidence="8 9">cv. Gransden 2004</strain>
    </source>
</reference>
<dbReference type="GO" id="GO:0032040">
    <property type="term" value="C:small-subunit processome"/>
    <property type="evidence" value="ECO:0000318"/>
    <property type="project" value="GO_Central"/>
</dbReference>
<protein>
    <recommendedName>
        <fullName evidence="7">BP28 C-terminal domain-containing protein</fullName>
    </recommendedName>
</protein>
<evidence type="ECO:0000256" key="2">
    <source>
        <dbReference type="ARBA" id="ARBA00010559"/>
    </source>
</evidence>
<keyword evidence="9" id="KW-1185">Reference proteome</keyword>
<dbReference type="InterPro" id="IPR011989">
    <property type="entry name" value="ARM-like"/>
</dbReference>
<dbReference type="Pfam" id="PF12397">
    <property type="entry name" value="U3snoRNP10"/>
    <property type="match status" value="1"/>
</dbReference>
<dbReference type="SMART" id="SM01036">
    <property type="entry name" value="BP28CT"/>
    <property type="match status" value="1"/>
</dbReference>
<reference evidence="8 9" key="2">
    <citation type="journal article" date="2018" name="Plant J.">
        <title>The Physcomitrella patens chromosome-scale assembly reveals moss genome structure and evolution.</title>
        <authorList>
            <person name="Lang D."/>
            <person name="Ullrich K.K."/>
            <person name="Murat F."/>
            <person name="Fuchs J."/>
            <person name="Jenkins J."/>
            <person name="Haas F.B."/>
            <person name="Piednoel M."/>
            <person name="Gundlach H."/>
            <person name="Van Bel M."/>
            <person name="Meyberg R."/>
            <person name="Vives C."/>
            <person name="Morata J."/>
            <person name="Symeonidi A."/>
            <person name="Hiss M."/>
            <person name="Muchero W."/>
            <person name="Kamisugi Y."/>
            <person name="Saleh O."/>
            <person name="Blanc G."/>
            <person name="Decker E.L."/>
            <person name="van Gessel N."/>
            <person name="Grimwood J."/>
            <person name="Hayes R.D."/>
            <person name="Graham S.W."/>
            <person name="Gunter L.E."/>
            <person name="McDaniel S.F."/>
            <person name="Hoernstein S.N.W."/>
            <person name="Larsson A."/>
            <person name="Li F.W."/>
            <person name="Perroud P.F."/>
            <person name="Phillips J."/>
            <person name="Ranjan P."/>
            <person name="Rokshar D.S."/>
            <person name="Rothfels C.J."/>
            <person name="Schneider L."/>
            <person name="Shu S."/>
            <person name="Stevenson D.W."/>
            <person name="Thummler F."/>
            <person name="Tillich M."/>
            <person name="Villarreal Aguilar J.C."/>
            <person name="Widiez T."/>
            <person name="Wong G.K."/>
            <person name="Wymore A."/>
            <person name="Zhang Y."/>
            <person name="Zimmer A.D."/>
            <person name="Quatrano R.S."/>
            <person name="Mayer K.F.X."/>
            <person name="Goodstein D."/>
            <person name="Casacuberta J.M."/>
            <person name="Vandepoele K."/>
            <person name="Reski R."/>
            <person name="Cuming A.C."/>
            <person name="Tuskan G.A."/>
            <person name="Maumus F."/>
            <person name="Salse J."/>
            <person name="Schmutz J."/>
            <person name="Rensing S.A."/>
        </authorList>
    </citation>
    <scope>NUCLEOTIDE SEQUENCE [LARGE SCALE GENOMIC DNA]</scope>
    <source>
        <strain evidence="8 9">cv. Gransden 2004</strain>
    </source>
</reference>
<evidence type="ECO:0000256" key="6">
    <source>
        <dbReference type="ARBA" id="ARBA00023274"/>
    </source>
</evidence>
<comment type="subcellular location">
    <subcellularLocation>
        <location evidence="1">Nucleus</location>
        <location evidence="1">Nucleolus</location>
    </subcellularLocation>
</comment>
<gene>
    <name evidence="8" type="primary">LOC112279912</name>
</gene>
<dbReference type="InterPro" id="IPR056384">
    <property type="entry name" value="ARM_At3g06530"/>
</dbReference>
<dbReference type="InterPro" id="IPR022125">
    <property type="entry name" value="U3snoRNP10_N"/>
</dbReference>
<dbReference type="Proteomes" id="UP000006727">
    <property type="component" value="Chromosome 3"/>
</dbReference>
<evidence type="ECO:0000256" key="5">
    <source>
        <dbReference type="ARBA" id="ARBA00023242"/>
    </source>
</evidence>
<accession>A0A7I4FLI2</accession>
<dbReference type="Pfam" id="PF24477">
    <property type="entry name" value="ARM_At3g06530"/>
    <property type="match status" value="1"/>
</dbReference>
<dbReference type="InParanoid" id="A0A7I4FLI2"/>
<dbReference type="Pfam" id="PF23243">
    <property type="entry name" value="HEAT_HEATR1"/>
    <property type="match status" value="1"/>
</dbReference>
<dbReference type="Gene3D" id="1.25.10.10">
    <property type="entry name" value="Leucine-rich Repeat Variant"/>
    <property type="match status" value="3"/>
</dbReference>
<evidence type="ECO:0000313" key="9">
    <source>
        <dbReference type="Proteomes" id="UP000006727"/>
    </source>
</evidence>
<proteinExistence type="inferred from homology"/>
<comment type="similarity">
    <text evidence="2">Belongs to the HEATR1/UTP10 family.</text>
</comment>
<feature type="domain" description="BP28 C-terminal" evidence="7">
    <location>
        <begin position="1833"/>
        <end position="2005"/>
    </location>
</feature>
<organism evidence="8 9">
    <name type="scientific">Physcomitrium patens</name>
    <name type="common">Spreading-leaved earth moss</name>
    <name type="synonym">Physcomitrella patens</name>
    <dbReference type="NCBI Taxonomy" id="3218"/>
    <lineage>
        <taxon>Eukaryota</taxon>
        <taxon>Viridiplantae</taxon>
        <taxon>Streptophyta</taxon>
        <taxon>Embryophyta</taxon>
        <taxon>Bryophyta</taxon>
        <taxon>Bryophytina</taxon>
        <taxon>Bryopsida</taxon>
        <taxon>Funariidae</taxon>
        <taxon>Funariales</taxon>
        <taxon>Funariaceae</taxon>
        <taxon>Physcomitrium</taxon>
    </lineage>
</organism>
<dbReference type="Gramene" id="Pp3c3_10580V3.2">
    <property type="protein sequence ID" value="Pp3c3_10580V3.2"/>
    <property type="gene ID" value="Pp3c3_10580"/>
</dbReference>
<dbReference type="PANTHER" id="PTHR13457">
    <property type="entry name" value="BAP28"/>
    <property type="match status" value="1"/>
</dbReference>
<evidence type="ECO:0000256" key="3">
    <source>
        <dbReference type="ARBA" id="ARBA00022517"/>
    </source>
</evidence>
<evidence type="ECO:0000256" key="4">
    <source>
        <dbReference type="ARBA" id="ARBA00022552"/>
    </source>
</evidence>
<keyword evidence="4" id="KW-0698">rRNA processing</keyword>
<reference evidence="8" key="3">
    <citation type="submission" date="2020-12" db="UniProtKB">
        <authorList>
            <consortium name="EnsemblPlants"/>
        </authorList>
    </citation>
    <scope>IDENTIFICATION</scope>
</reference>
<dbReference type="EMBL" id="ABEU02000003">
    <property type="status" value="NOT_ANNOTATED_CDS"/>
    <property type="molecule type" value="Genomic_DNA"/>
</dbReference>
<dbReference type="PANTHER" id="PTHR13457:SF1">
    <property type="entry name" value="HEAT REPEAT-CONTAINING PROTEIN 1"/>
    <property type="match status" value="1"/>
</dbReference>
<dbReference type="Pfam" id="PF08146">
    <property type="entry name" value="BP28CT"/>
    <property type="match status" value="1"/>
</dbReference>